<gene>
    <name evidence="8" type="primary">flgB</name>
    <name evidence="8" type="ORF">J9317_09420</name>
</gene>
<evidence type="ECO:0000256" key="4">
    <source>
        <dbReference type="ARBA" id="ARBA00023143"/>
    </source>
</evidence>
<keyword evidence="4 6" id="KW-0975">Bacterial flagellum</keyword>
<evidence type="ECO:0000256" key="6">
    <source>
        <dbReference type="PIRNR" id="PIRNR002889"/>
    </source>
</evidence>
<evidence type="ECO:0000313" key="8">
    <source>
        <dbReference type="EMBL" id="MBS2968978.1"/>
    </source>
</evidence>
<comment type="subcellular location">
    <subcellularLocation>
        <location evidence="1 6">Bacterial flagellum basal body</location>
    </subcellularLocation>
</comment>
<keyword evidence="8" id="KW-0282">Flagellum</keyword>
<dbReference type="InterPro" id="IPR019776">
    <property type="entry name" value="Flagellar_basal_body_rod_CS"/>
</dbReference>
<dbReference type="EMBL" id="JAGVRK010000001">
    <property type="protein sequence ID" value="MBS2968978.1"/>
    <property type="molecule type" value="Genomic_DNA"/>
</dbReference>
<dbReference type="InterPro" id="IPR006300">
    <property type="entry name" value="FlgB"/>
</dbReference>
<dbReference type="PIRSF" id="PIRSF002889">
    <property type="entry name" value="Rod_FlgB"/>
    <property type="match status" value="1"/>
</dbReference>
<sequence length="133" mass="14572">MGVLAVLFSNTINSLENALKTSNIQQKVISNNIANADTPGYKAKKVSFQNVLSSEMDSMKATRTDQRHYEFTNASSAGAVIKNKNSSYHPNGNSVDIDQEMSDLAKNQIQYNALVDRLNGKFKSLQTVLTGGR</sequence>
<protein>
    <recommendedName>
        <fullName evidence="3 6">Flagellar basal body rod protein FlgB</fullName>
    </recommendedName>
</protein>
<comment type="subunit">
    <text evidence="6">The basal body constitutes a major portion of the flagellar organelle and consists of a number of rings mounted on a central rod.</text>
</comment>
<keyword evidence="9" id="KW-1185">Reference proteome</keyword>
<dbReference type="Proteomes" id="UP000682403">
    <property type="component" value="Unassembled WGS sequence"/>
</dbReference>
<feature type="domain" description="Flagellar basal body rod protein N-terminal" evidence="7">
    <location>
        <begin position="12"/>
        <end position="42"/>
    </location>
</feature>
<keyword evidence="8" id="KW-0969">Cilium</keyword>
<proteinExistence type="inferred from homology"/>
<dbReference type="PANTHER" id="PTHR30435">
    <property type="entry name" value="FLAGELLAR PROTEIN"/>
    <property type="match status" value="1"/>
</dbReference>
<organism evidence="8 9">
    <name type="scientific">Metabacillus flavus</name>
    <dbReference type="NCBI Taxonomy" id="2823519"/>
    <lineage>
        <taxon>Bacteria</taxon>
        <taxon>Bacillati</taxon>
        <taxon>Bacillota</taxon>
        <taxon>Bacilli</taxon>
        <taxon>Bacillales</taxon>
        <taxon>Bacillaceae</taxon>
        <taxon>Metabacillus</taxon>
    </lineage>
</organism>
<evidence type="ECO:0000256" key="3">
    <source>
        <dbReference type="ARBA" id="ARBA00014376"/>
    </source>
</evidence>
<dbReference type="NCBIfam" id="TIGR01396">
    <property type="entry name" value="FlgB"/>
    <property type="match status" value="1"/>
</dbReference>
<keyword evidence="8" id="KW-0966">Cell projection</keyword>
<reference evidence="8 9" key="1">
    <citation type="submission" date="2021-04" db="EMBL/GenBank/DDBJ databases">
        <title>Metabacillus sp. strain KIGAM252 whole genome sequence.</title>
        <authorList>
            <person name="Seo M.-J."/>
            <person name="Cho E.-S."/>
            <person name="Hwang C.Y."/>
            <person name="Yoon D.J."/>
        </authorList>
    </citation>
    <scope>NUCLEOTIDE SEQUENCE [LARGE SCALE GENOMIC DNA]</scope>
    <source>
        <strain evidence="8 9">KIGAM252</strain>
    </source>
</reference>
<evidence type="ECO:0000256" key="5">
    <source>
        <dbReference type="ARBA" id="ARBA00024934"/>
    </source>
</evidence>
<dbReference type="PANTHER" id="PTHR30435:SF12">
    <property type="entry name" value="FLAGELLAR BASAL BODY ROD PROTEIN FLGB"/>
    <property type="match status" value="1"/>
</dbReference>
<comment type="caution">
    <text evidence="8">The sequence shown here is derived from an EMBL/GenBank/DDBJ whole genome shotgun (WGS) entry which is preliminary data.</text>
</comment>
<name>A0ABS5LEG4_9BACI</name>
<dbReference type="InterPro" id="IPR001444">
    <property type="entry name" value="Flag_bb_rod_N"/>
</dbReference>
<evidence type="ECO:0000256" key="2">
    <source>
        <dbReference type="ARBA" id="ARBA00009677"/>
    </source>
</evidence>
<dbReference type="Pfam" id="PF00460">
    <property type="entry name" value="Flg_bb_rod"/>
    <property type="match status" value="1"/>
</dbReference>
<comment type="function">
    <text evidence="5 6">Structural component of flagellum, the bacterial motility apparatus. Part of the rod structure of flagellar basal body.</text>
</comment>
<evidence type="ECO:0000256" key="1">
    <source>
        <dbReference type="ARBA" id="ARBA00004117"/>
    </source>
</evidence>
<evidence type="ECO:0000259" key="7">
    <source>
        <dbReference type="Pfam" id="PF00460"/>
    </source>
</evidence>
<evidence type="ECO:0000313" key="9">
    <source>
        <dbReference type="Proteomes" id="UP000682403"/>
    </source>
</evidence>
<comment type="similarity">
    <text evidence="2 6">Belongs to the flagella basal body rod proteins family.</text>
</comment>
<accession>A0ABS5LEG4</accession>
<dbReference type="PROSITE" id="PS00588">
    <property type="entry name" value="FLAGELLA_BB_ROD"/>
    <property type="match status" value="1"/>
</dbReference>